<dbReference type="SUPFAM" id="SSF52025">
    <property type="entry name" value="PA domain"/>
    <property type="match status" value="1"/>
</dbReference>
<evidence type="ECO:0000256" key="4">
    <source>
        <dbReference type="ARBA" id="ARBA00022670"/>
    </source>
</evidence>
<protein>
    <submittedName>
        <fullName evidence="12">S8 family serine peptidase</fullName>
    </submittedName>
</protein>
<dbReference type="EMBL" id="CP093442">
    <property type="protein sequence ID" value="UOF02469.1"/>
    <property type="molecule type" value="Genomic_DNA"/>
</dbReference>
<dbReference type="InterPro" id="IPR000209">
    <property type="entry name" value="Peptidase_S8/S53_dom"/>
</dbReference>
<keyword evidence="2" id="KW-0134">Cell wall</keyword>
<dbReference type="PROSITE" id="PS00138">
    <property type="entry name" value="SUBTILASE_SER"/>
    <property type="match status" value="1"/>
</dbReference>
<evidence type="ECO:0000256" key="5">
    <source>
        <dbReference type="ARBA" id="ARBA00022729"/>
    </source>
</evidence>
<keyword evidence="7 8" id="KW-0720">Serine protease</keyword>
<evidence type="ECO:0000256" key="2">
    <source>
        <dbReference type="ARBA" id="ARBA00022512"/>
    </source>
</evidence>
<name>A0ABY4CCM2_9BACT</name>
<sequence>MHKKLSTLALSALLISGCTNSKPSEFLNTEFFQGLFSNRPTTEEPFTAILKLQTESLLEYSTREEDGSIVINKDIIKQIDEEQSATIAELQALSPKIKILERYRLVLNGLAIWAPADAYEKIKALPNVVMTEKSGTFARPKALTQASQLAVLNDKTSVNYIGVEEAYKQNIRGEGMKVGIIDTGIDYTHKMFNGEGTSEAYESIDPSQPNAAFPNTKVVGGIDLAGTNYHSGSENLEHRIPVRDANPLDEGGHGTHVAGTVAGIGDGVNTYSGVAPEALLYAIKVFGAKGSTSDEVVIAGLEYAMDPNGDLQFDDKLDVVNLSLGSNYGSAHIMYNHAIRNLTKGGVIVVASGGNSGDLPYVVGAPGVSDEAISVASSVDNSDLNTTFAAAEFTFANDSLKTEFVEGAVTKPLADVAIAQGEIIFLGFADTDFEQEVKDQVKGKIAFIDRGKVAFTEKIKRAAEAGAIAVVVGNNAPGDAFVMGGEGKFEIPGVMITQEAAKKIKEHLQKGSVTANLKPAFKIEKPWLADTVSDFSSRGPRSEDGMIKPEIAAPGSNIISAAMGGGAKGEAMSGTSMAGPHMAGVMALLKQKFSALTPLELKSVAMGHTKLMVDEKKNQYSVSRQGAGRVQVGASLKAQVISLPASLSFGITDVEKKKSLKKDIILKNITAAEITVRPVWTGSASLNLLAPAVTLAAGESKTITVVAKISAAGIKNATDELDGYLVFENAQGEKALQVPALVVTRLISQVQAKEVVVQSTSANDAPGSMAEITIENKSANPGTAYLFNLLAQDGRKKDNRPDVVHNRHCDLQSAGYRIVERDGGKFIQFALKLFEGMTTWNNCEVNVQFDTNNDGIMDQELAGLTQGSLPGLSGEVFSSLLLDGTKARELRKKFETDSVTNPKTEENYTAAVIDLREMKVFDNSTLAIIEAELALVGVNDTGELSLKISTTHQVGYAVEYDDYLQTNDVQWTKISANPLGQAFDGIPEKIELKAQESITVPLQKGYAANNLILYAPKNKAVRDLVIEDTQSQIIPITYKAD</sequence>
<dbReference type="Proteomes" id="UP000830116">
    <property type="component" value="Chromosome"/>
</dbReference>
<proteinExistence type="inferred from homology"/>
<dbReference type="InterPro" id="IPR013783">
    <property type="entry name" value="Ig-like_fold"/>
</dbReference>
<feature type="domain" description="PA" evidence="11">
    <location>
        <begin position="431"/>
        <end position="504"/>
    </location>
</feature>
<dbReference type="InterPro" id="IPR022398">
    <property type="entry name" value="Peptidase_S8_His-AS"/>
</dbReference>
<dbReference type="PANTHER" id="PTHR43806:SF11">
    <property type="entry name" value="CEREVISIN-RELATED"/>
    <property type="match status" value="1"/>
</dbReference>
<dbReference type="PROSITE" id="PS00137">
    <property type="entry name" value="SUBTILASE_HIS"/>
    <property type="match status" value="1"/>
</dbReference>
<keyword evidence="4 8" id="KW-0645">Protease</keyword>
<dbReference type="InterPro" id="IPR015500">
    <property type="entry name" value="Peptidase_S8_subtilisin-rel"/>
</dbReference>
<evidence type="ECO:0000313" key="13">
    <source>
        <dbReference type="Proteomes" id="UP000830116"/>
    </source>
</evidence>
<evidence type="ECO:0000256" key="6">
    <source>
        <dbReference type="ARBA" id="ARBA00022801"/>
    </source>
</evidence>
<dbReference type="CDD" id="cd07474">
    <property type="entry name" value="Peptidases_S8_subtilisin_Vpr-like"/>
    <property type="match status" value="1"/>
</dbReference>
<dbReference type="InterPro" id="IPR036852">
    <property type="entry name" value="Peptidase_S8/S53_dom_sf"/>
</dbReference>
<keyword evidence="5" id="KW-0732">Signal</keyword>
<dbReference type="InterPro" id="IPR023828">
    <property type="entry name" value="Peptidase_S8_Ser-AS"/>
</dbReference>
<feature type="active site" description="Charge relay system" evidence="8">
    <location>
        <position position="182"/>
    </location>
</feature>
<dbReference type="PANTHER" id="PTHR43806">
    <property type="entry name" value="PEPTIDASE S8"/>
    <property type="match status" value="1"/>
</dbReference>
<evidence type="ECO:0000259" key="11">
    <source>
        <dbReference type="Pfam" id="PF02225"/>
    </source>
</evidence>
<dbReference type="Gene3D" id="3.50.30.30">
    <property type="match status" value="1"/>
</dbReference>
<reference evidence="12" key="1">
    <citation type="submission" date="2022-03" db="EMBL/GenBank/DDBJ databases">
        <title>Genome Identification and Characterization of new species Bdellovibrio reynosense LBG001 sp. nov. from a Mexico soil sample.</title>
        <authorList>
            <person name="Camilli A."/>
            <person name="Ajao Y."/>
            <person name="Guo X."/>
        </authorList>
    </citation>
    <scope>NUCLEOTIDE SEQUENCE</scope>
    <source>
        <strain evidence="12">LBG001</strain>
    </source>
</reference>
<evidence type="ECO:0000256" key="1">
    <source>
        <dbReference type="ARBA" id="ARBA00011073"/>
    </source>
</evidence>
<comment type="similarity">
    <text evidence="1 8 9">Belongs to the peptidase S8 family.</text>
</comment>
<dbReference type="Gene3D" id="3.40.50.200">
    <property type="entry name" value="Peptidase S8/S53 domain"/>
    <property type="match status" value="1"/>
</dbReference>
<dbReference type="InterPro" id="IPR034213">
    <property type="entry name" value="S8_Vpr-like"/>
</dbReference>
<evidence type="ECO:0000313" key="12">
    <source>
        <dbReference type="EMBL" id="UOF02469.1"/>
    </source>
</evidence>
<feature type="domain" description="Peptidase S8/S53" evidence="10">
    <location>
        <begin position="173"/>
        <end position="628"/>
    </location>
</feature>
<evidence type="ECO:0000256" key="3">
    <source>
        <dbReference type="ARBA" id="ARBA00022525"/>
    </source>
</evidence>
<dbReference type="PROSITE" id="PS51892">
    <property type="entry name" value="SUBTILASE"/>
    <property type="match status" value="1"/>
</dbReference>
<dbReference type="InterPro" id="IPR023827">
    <property type="entry name" value="Peptidase_S8_Asp-AS"/>
</dbReference>
<gene>
    <name evidence="12" type="ORF">MNR06_05835</name>
</gene>
<dbReference type="PRINTS" id="PR00723">
    <property type="entry name" value="SUBTILISIN"/>
</dbReference>
<dbReference type="RefSeq" id="WP_243539988.1">
    <property type="nucleotide sequence ID" value="NZ_CP093442.1"/>
</dbReference>
<evidence type="ECO:0000256" key="8">
    <source>
        <dbReference type="PROSITE-ProRule" id="PRU01240"/>
    </source>
</evidence>
<organism evidence="12 13">
    <name type="scientific">Bdellovibrio reynosensis</name>
    <dbReference type="NCBI Taxonomy" id="2835041"/>
    <lineage>
        <taxon>Bacteria</taxon>
        <taxon>Pseudomonadati</taxon>
        <taxon>Bdellovibrionota</taxon>
        <taxon>Bdellovibrionia</taxon>
        <taxon>Bdellovibrionales</taxon>
        <taxon>Pseudobdellovibrionaceae</taxon>
        <taxon>Bdellovibrio</taxon>
    </lineage>
</organism>
<dbReference type="InterPro" id="IPR050131">
    <property type="entry name" value="Peptidase_S8_subtilisin-like"/>
</dbReference>
<accession>A0ABY4CCM2</accession>
<keyword evidence="6 8" id="KW-0378">Hydrolase</keyword>
<feature type="active site" description="Charge relay system" evidence="8">
    <location>
        <position position="576"/>
    </location>
</feature>
<evidence type="ECO:0000259" key="10">
    <source>
        <dbReference type="Pfam" id="PF00082"/>
    </source>
</evidence>
<keyword evidence="13" id="KW-1185">Reference proteome</keyword>
<dbReference type="Pfam" id="PF00082">
    <property type="entry name" value="Peptidase_S8"/>
    <property type="match status" value="1"/>
</dbReference>
<feature type="active site" description="Charge relay system" evidence="8">
    <location>
        <position position="253"/>
    </location>
</feature>
<evidence type="ECO:0000256" key="7">
    <source>
        <dbReference type="ARBA" id="ARBA00022825"/>
    </source>
</evidence>
<dbReference type="InterPro" id="IPR046450">
    <property type="entry name" value="PA_dom_sf"/>
</dbReference>
<dbReference type="InterPro" id="IPR003137">
    <property type="entry name" value="PA_domain"/>
</dbReference>
<dbReference type="SUPFAM" id="SSF52743">
    <property type="entry name" value="Subtilisin-like"/>
    <property type="match status" value="1"/>
</dbReference>
<evidence type="ECO:0000256" key="9">
    <source>
        <dbReference type="RuleBase" id="RU003355"/>
    </source>
</evidence>
<dbReference type="Pfam" id="PF02225">
    <property type="entry name" value="PA"/>
    <property type="match status" value="1"/>
</dbReference>
<dbReference type="PROSITE" id="PS00136">
    <property type="entry name" value="SUBTILASE_ASP"/>
    <property type="match status" value="1"/>
</dbReference>
<keyword evidence="3" id="KW-0964">Secreted</keyword>
<dbReference type="Gene3D" id="2.60.40.10">
    <property type="entry name" value="Immunoglobulins"/>
    <property type="match status" value="1"/>
</dbReference>
<dbReference type="PROSITE" id="PS51257">
    <property type="entry name" value="PROKAR_LIPOPROTEIN"/>
    <property type="match status" value="1"/>
</dbReference>